<accession>A0ABP6Z938</accession>
<proteinExistence type="predicted"/>
<reference evidence="2" key="1">
    <citation type="journal article" date="2019" name="Int. J. Syst. Evol. Microbiol.">
        <title>The Global Catalogue of Microorganisms (GCM) 10K type strain sequencing project: providing services to taxonomists for standard genome sequencing and annotation.</title>
        <authorList>
            <consortium name="The Broad Institute Genomics Platform"/>
            <consortium name="The Broad Institute Genome Sequencing Center for Infectious Disease"/>
            <person name="Wu L."/>
            <person name="Ma J."/>
        </authorList>
    </citation>
    <scope>NUCLEOTIDE SEQUENCE [LARGE SCALE GENOMIC DNA]</scope>
    <source>
        <strain evidence="2">JCM 17656</strain>
    </source>
</reference>
<sequence>MCPLIDVAHSNYYKWRDGRDARAERERADEGLAEKIRAIHTDSEETHRAQRITAELRELWPCLTLH</sequence>
<dbReference type="RefSeq" id="WP_346186883.1">
    <property type="nucleotide sequence ID" value="NZ_BAABCE010000063.1"/>
</dbReference>
<evidence type="ECO:0000313" key="1">
    <source>
        <dbReference type="EMBL" id="GAA3598648.1"/>
    </source>
</evidence>
<dbReference type="EMBL" id="BAABCE010000063">
    <property type="protein sequence ID" value="GAA3598648.1"/>
    <property type="molecule type" value="Genomic_DNA"/>
</dbReference>
<comment type="caution">
    <text evidence="1">The sequence shown here is derived from an EMBL/GenBank/DDBJ whole genome shotgun (WGS) entry which is preliminary data.</text>
</comment>
<keyword evidence="2" id="KW-1185">Reference proteome</keyword>
<organism evidence="1 2">
    <name type="scientific">Streptomyces osmaniensis</name>
    <dbReference type="NCBI Taxonomy" id="593134"/>
    <lineage>
        <taxon>Bacteria</taxon>
        <taxon>Bacillati</taxon>
        <taxon>Actinomycetota</taxon>
        <taxon>Actinomycetes</taxon>
        <taxon>Kitasatosporales</taxon>
        <taxon>Streptomycetaceae</taxon>
        <taxon>Streptomyces</taxon>
    </lineage>
</organism>
<protein>
    <recommendedName>
        <fullName evidence="3">Transposase</fullName>
    </recommendedName>
</protein>
<evidence type="ECO:0008006" key="3">
    <source>
        <dbReference type="Google" id="ProtNLM"/>
    </source>
</evidence>
<dbReference type="Proteomes" id="UP001500707">
    <property type="component" value="Unassembled WGS sequence"/>
</dbReference>
<name>A0ABP6Z938_9ACTN</name>
<gene>
    <name evidence="1" type="ORF">GCM10022295_93290</name>
</gene>
<evidence type="ECO:0000313" key="2">
    <source>
        <dbReference type="Proteomes" id="UP001500707"/>
    </source>
</evidence>